<reference evidence="2 3" key="1">
    <citation type="journal article" date="2014" name="Antonie Van Leeuwenhoek">
        <title>Hyphomonas beringensis sp. nov. and Hyphomonas chukchiensis sp. nov., isolated from surface seawater of the Bering Sea and Chukchi Sea.</title>
        <authorList>
            <person name="Li C."/>
            <person name="Lai Q."/>
            <person name="Li G."/>
            <person name="Dong C."/>
            <person name="Wang J."/>
            <person name="Liao Y."/>
            <person name="Shao Z."/>
        </authorList>
    </citation>
    <scope>NUCLEOTIDE SEQUENCE [LARGE SCALE GENOMIC DNA]</scope>
    <source>
        <strain evidence="2 3">VP2</strain>
    </source>
</reference>
<evidence type="ECO:0000259" key="1">
    <source>
        <dbReference type="Pfam" id="PF01370"/>
    </source>
</evidence>
<accession>A0A059FDE9</accession>
<dbReference type="GO" id="GO:0005737">
    <property type="term" value="C:cytoplasm"/>
    <property type="evidence" value="ECO:0007669"/>
    <property type="project" value="TreeGrafter"/>
</dbReference>
<dbReference type="eggNOG" id="COG0451">
    <property type="taxonomic scope" value="Bacteria"/>
</dbReference>
<dbReference type="GO" id="GO:0004029">
    <property type="term" value="F:aldehyde dehydrogenase (NAD+) activity"/>
    <property type="evidence" value="ECO:0007669"/>
    <property type="project" value="TreeGrafter"/>
</dbReference>
<keyword evidence="3" id="KW-1185">Reference proteome</keyword>
<dbReference type="Gene3D" id="3.40.50.720">
    <property type="entry name" value="NAD(P)-binding Rossmann-like Domain"/>
    <property type="match status" value="1"/>
</dbReference>
<gene>
    <name evidence="2" type="ORF">HJA_09149</name>
</gene>
<proteinExistence type="predicted"/>
<evidence type="ECO:0000313" key="2">
    <source>
        <dbReference type="EMBL" id="KCZ88523.1"/>
    </source>
</evidence>
<dbReference type="EMBL" id="ARYJ01000005">
    <property type="protein sequence ID" value="KCZ88523.1"/>
    <property type="molecule type" value="Genomic_DNA"/>
</dbReference>
<feature type="domain" description="NAD-dependent epimerase/dehydratase" evidence="1">
    <location>
        <begin position="7"/>
        <end position="221"/>
    </location>
</feature>
<dbReference type="InterPro" id="IPR051783">
    <property type="entry name" value="NAD(P)-dependent_oxidoreduct"/>
</dbReference>
<organism evidence="2 3">
    <name type="scientific">Hyphomonas jannaschiana VP2</name>
    <dbReference type="NCBI Taxonomy" id="1280952"/>
    <lineage>
        <taxon>Bacteria</taxon>
        <taxon>Pseudomonadati</taxon>
        <taxon>Pseudomonadota</taxon>
        <taxon>Alphaproteobacteria</taxon>
        <taxon>Hyphomonadales</taxon>
        <taxon>Hyphomonadaceae</taxon>
        <taxon>Hyphomonas</taxon>
    </lineage>
</organism>
<sequence>MNPSRTALVLGATGGAGYEIAGALHRRGWQIRALSRRPDYGQTLLPYADWLRGDAMNAADVADAAINAELIVHAVNPPGYRNWQGLALPMLENTIAAAKATGARIMFPGTVYNYGPDVFPLLKESDPQTPRTRKGAIRVEMEQRLQHAAGQGTRVLIVRAGDFFGPHSTGNSWFSQGLVKSGKPVTSVMWPGRKGVGHAWAYLPDYGEAVARLIDRDREMSAFETFHFDGHWFEDGREFADAIRFAAGAPDAPVRGFPWFVLLALSPFVSLFRELAEMKYLWDVPVRLDNRKLTDFLGEEPHTPLHAALSKTLEKMDCLPSTAQTRQEFNLRDC</sequence>
<dbReference type="InterPro" id="IPR036291">
    <property type="entry name" value="NAD(P)-bd_dom_sf"/>
</dbReference>
<dbReference type="Pfam" id="PF01370">
    <property type="entry name" value="Epimerase"/>
    <property type="match status" value="1"/>
</dbReference>
<dbReference type="STRING" id="1280952.HJA_09149"/>
<comment type="caution">
    <text evidence="2">The sequence shown here is derived from an EMBL/GenBank/DDBJ whole genome shotgun (WGS) entry which is preliminary data.</text>
</comment>
<dbReference type="PATRIC" id="fig|1280952.3.peg.1825"/>
<dbReference type="PANTHER" id="PTHR48079:SF6">
    <property type="entry name" value="NAD(P)-BINDING DOMAIN-CONTAINING PROTEIN-RELATED"/>
    <property type="match status" value="1"/>
</dbReference>
<dbReference type="OrthoDB" id="7170465at2"/>
<dbReference type="PANTHER" id="PTHR48079">
    <property type="entry name" value="PROTEIN YEEZ"/>
    <property type="match status" value="1"/>
</dbReference>
<dbReference type="InterPro" id="IPR001509">
    <property type="entry name" value="Epimerase_deHydtase"/>
</dbReference>
<name>A0A059FDE9_9PROT</name>
<dbReference type="Proteomes" id="UP000024816">
    <property type="component" value="Unassembled WGS sequence"/>
</dbReference>
<evidence type="ECO:0000313" key="3">
    <source>
        <dbReference type="Proteomes" id="UP000024816"/>
    </source>
</evidence>
<dbReference type="SUPFAM" id="SSF51735">
    <property type="entry name" value="NAD(P)-binding Rossmann-fold domains"/>
    <property type="match status" value="1"/>
</dbReference>
<dbReference type="RefSeq" id="WP_035581263.1">
    <property type="nucleotide sequence ID" value="NZ_ARYJ01000005.1"/>
</dbReference>
<dbReference type="AlphaFoldDB" id="A0A059FDE9"/>
<protein>
    <submittedName>
        <fullName evidence="2">NAD-dependent epimerase/dehydratase</fullName>
    </submittedName>
</protein>